<feature type="short sequence motif" description="'HIGH' region" evidence="15">
    <location>
        <begin position="48"/>
        <end position="58"/>
    </location>
</feature>
<protein>
    <recommendedName>
        <fullName evidence="15">Isoleucine--tRNA ligase</fullName>
        <ecNumber evidence="15">6.1.1.5</ecNumber>
    </recommendedName>
    <alternativeName>
        <fullName evidence="15">Isoleucyl-tRNA synthetase</fullName>
        <shortName evidence="15">IleRS</shortName>
    </alternativeName>
</protein>
<dbReference type="Proteomes" id="UP000737612">
    <property type="component" value="Unassembled WGS sequence"/>
</dbReference>
<dbReference type="AlphaFoldDB" id="A0A939CFH4"/>
<keyword evidence="10 15" id="KW-0067">ATP-binding</keyword>
<dbReference type="Gene3D" id="1.10.730.10">
    <property type="entry name" value="Isoleucyl-tRNA Synthetase, Domain 1"/>
    <property type="match status" value="1"/>
</dbReference>
<dbReference type="CDD" id="cd00818">
    <property type="entry name" value="IleRS_core"/>
    <property type="match status" value="1"/>
</dbReference>
<evidence type="ECO:0000256" key="14">
    <source>
        <dbReference type="ARBA" id="ARBA00048359"/>
    </source>
</evidence>
<dbReference type="RefSeq" id="WP_173828369.1">
    <property type="nucleotide sequence ID" value="NZ_JAAINI010000010.1"/>
</dbReference>
<dbReference type="PROSITE" id="PS00178">
    <property type="entry name" value="AA_TRNA_LIGASE_I"/>
    <property type="match status" value="1"/>
</dbReference>
<dbReference type="SUPFAM" id="SSF52374">
    <property type="entry name" value="Nucleotidylyl transferase"/>
    <property type="match status" value="1"/>
</dbReference>
<dbReference type="EMBL" id="JAFHBD010000066">
    <property type="protein sequence ID" value="MBN2954545.1"/>
    <property type="molecule type" value="Genomic_DNA"/>
</dbReference>
<dbReference type="InterPro" id="IPR001412">
    <property type="entry name" value="aa-tRNA-synth_I_CS"/>
</dbReference>
<dbReference type="InterPro" id="IPR013155">
    <property type="entry name" value="M/V/L/I-tRNA-synth_anticd-bd"/>
</dbReference>
<comment type="cofactor">
    <cofactor evidence="1 15">
        <name>Zn(2+)</name>
        <dbReference type="ChEBI" id="CHEBI:29105"/>
    </cofactor>
</comment>
<evidence type="ECO:0000256" key="10">
    <source>
        <dbReference type="ARBA" id="ARBA00022840"/>
    </source>
</evidence>
<keyword evidence="7 15" id="KW-0479">Metal-binding</keyword>
<comment type="similarity">
    <text evidence="3 15">Belongs to the class-I aminoacyl-tRNA synthetase family. IleS type 2 subfamily.</text>
</comment>
<evidence type="ECO:0000256" key="15">
    <source>
        <dbReference type="HAMAP-Rule" id="MF_02003"/>
    </source>
</evidence>
<reference evidence="18" key="1">
    <citation type="submission" date="2021-02" db="EMBL/GenBank/DDBJ databases">
        <title>Metagenome-assembled genomes from human diarrheal sample B26.</title>
        <authorList>
            <person name="Ateba T.P."/>
            <person name="Alayande K.A."/>
            <person name="Mwanza M."/>
        </authorList>
    </citation>
    <scope>NUCLEOTIDE SEQUENCE</scope>
    <source>
        <strain evidence="18">06WH</strain>
    </source>
</reference>
<gene>
    <name evidence="15" type="primary">ileS</name>
    <name evidence="18" type="ORF">JTJ23_13365</name>
</gene>
<feature type="domain" description="Methionyl/Valyl/Leucyl/Isoleucyl-tRNA synthetase anticodon-binding" evidence="17">
    <location>
        <begin position="678"/>
        <end position="827"/>
    </location>
</feature>
<feature type="binding site" evidence="15">
    <location>
        <position position="594"/>
    </location>
    <ligand>
        <name>ATP</name>
        <dbReference type="ChEBI" id="CHEBI:30616"/>
    </ligand>
</feature>
<dbReference type="FunFam" id="3.40.50.620:FF:000063">
    <property type="entry name" value="Isoleucine--tRNA ligase"/>
    <property type="match status" value="1"/>
</dbReference>
<dbReference type="EC" id="6.1.1.5" evidence="15"/>
<dbReference type="GO" id="GO:0005737">
    <property type="term" value="C:cytoplasm"/>
    <property type="evidence" value="ECO:0007669"/>
    <property type="project" value="UniProtKB-SubCell"/>
</dbReference>
<dbReference type="InterPro" id="IPR002300">
    <property type="entry name" value="aa-tRNA-synth_Ia"/>
</dbReference>
<dbReference type="Pfam" id="PF08264">
    <property type="entry name" value="Anticodon_1"/>
    <property type="match status" value="1"/>
</dbReference>
<dbReference type="InterPro" id="IPR023586">
    <property type="entry name" value="Ile-tRNA-ligase_type2"/>
</dbReference>
<evidence type="ECO:0000256" key="9">
    <source>
        <dbReference type="ARBA" id="ARBA00022833"/>
    </source>
</evidence>
<dbReference type="InterPro" id="IPR002301">
    <property type="entry name" value="Ile-tRNA-ligase"/>
</dbReference>
<dbReference type="GO" id="GO:0000049">
    <property type="term" value="F:tRNA binding"/>
    <property type="evidence" value="ECO:0007669"/>
    <property type="project" value="InterPro"/>
</dbReference>
<comment type="subcellular location">
    <subcellularLocation>
        <location evidence="2 15">Cytoplasm</location>
    </subcellularLocation>
</comment>
<comment type="caution">
    <text evidence="18">The sequence shown here is derived from an EMBL/GenBank/DDBJ whole genome shotgun (WGS) entry which is preliminary data.</text>
</comment>
<comment type="subunit">
    <text evidence="4 15">Monomer.</text>
</comment>
<comment type="domain">
    <text evidence="15">IleRS has two distinct active sites: one for aminoacylation and one for editing. The misactivated valine is translocated from the active site to the editing site, which sterically excludes the correctly activated isoleucine. The single editing site contains two valyl binding pockets, one specific for each substrate (Val-AMP or Val-tRNA(Ile)).</text>
</comment>
<keyword evidence="8 15" id="KW-0547">Nucleotide-binding</keyword>
<evidence type="ECO:0000256" key="3">
    <source>
        <dbReference type="ARBA" id="ARBA00007078"/>
    </source>
</evidence>
<dbReference type="InterPro" id="IPR033709">
    <property type="entry name" value="Anticodon_Ile_ABEc"/>
</dbReference>
<evidence type="ECO:0000313" key="19">
    <source>
        <dbReference type="Proteomes" id="UP000737612"/>
    </source>
</evidence>
<dbReference type="InterPro" id="IPR014729">
    <property type="entry name" value="Rossmann-like_a/b/a_fold"/>
</dbReference>
<keyword evidence="5 15" id="KW-0963">Cytoplasm</keyword>
<dbReference type="InterPro" id="IPR009080">
    <property type="entry name" value="tRNAsynth_Ia_anticodon-bd"/>
</dbReference>
<dbReference type="PANTHER" id="PTHR42780:SF1">
    <property type="entry name" value="ISOLEUCINE--TRNA LIGASE, CYTOPLASMIC"/>
    <property type="match status" value="1"/>
</dbReference>
<dbReference type="PANTHER" id="PTHR42780">
    <property type="entry name" value="SOLEUCYL-TRNA SYNTHETASE"/>
    <property type="match status" value="1"/>
</dbReference>
<name>A0A939CFH4_9FIRM</name>
<sequence>MYKKVSTDMNFVEREKQVEKFWEDNQIFEKSMKVREGNPSYVFYDGPPTANGKPHIGHVETRVIKDMIPRYRTMKGYQVPRKAGWDTHGLPVELEVEKKLGLDGKDQIEKYGVEPFIEQCKESVWKYEGMWEDFSHTVGFWADMKNPYVTYHNDYIESEWWALKEIWKKGLLYEGHKIVPYCPRCGTPLSSHEVAQGYKDVKERSAVVRFKVKGEDAYILAWTTTPWTLPSNVALCVNPDEDYVKVTSKGYTYYMAAALVDTVLGEGAEVLEHYQGKDLEFKEYEPLFPYAEKRIGNKKAYYVVCDTYVTLTDGTGVVHIAPAFGEDDSKVGHRYDLPFVQLVNEKGEMTEETPWAGTFCKKADMAVLQALEDKDLLFDAPLFEHSYPHCWRCDTPLIYYARETWFIRMTAVKEDLIRNNNTINWIPESIGKGRFGDWLENVQDWGLSRNRYWGTPLPVWQCECGHQDCIGSIEELKEKADNCPDDIELHRPYIDAVTIKCPKCGKEMHRVPEVIDCWFDSGSMPFAQHHYPFENKEIFEKQFPAQFISEAVDQTRGWFYSLLAISTLLFNKAPYENVIVLGLVQDENGQKMSKSKGNAVDPFDALQTYGADAIRWYFYTSSAPWLPSRFAGKTVVEGQRKFMGTLWNTYAFFVLYANIDNFDATKYSLEYDKLAVMDKWLLSRLESTVKAVDDNLANYRIPEAAKALQSFVDDMSNWYVRRSRERFWAKGMEQDKINAYMTLYTALVTVAKAAAPMIPFMTEDIYQNLVKSIDASAPESIHLCDFPEVHENWIDPKMEEDMADLLEIVVMGRAARNTANIKNRQPIGTMYVKSEFQLSEFYKEIIEDELNVKEVVFKDDIADFISYSFKPQMRTVGPKYGKLLNKIKTVLSELDGNKAMAELKSTGELKLDIDGQEIVLLEEDLLIDMAQMEGYVSESDHTITVVLDTNLTPELIEEGFVRELVSKIQTMRKEAGFEVMDKIRVYAKDNDKIVDIMKNHGDEIKSEVLAEDIVTGETKGYEKEWNINSEKVTMAVERI</sequence>
<evidence type="ECO:0000256" key="7">
    <source>
        <dbReference type="ARBA" id="ARBA00022723"/>
    </source>
</evidence>
<dbReference type="GO" id="GO:0006428">
    <property type="term" value="P:isoleucyl-tRNA aminoacylation"/>
    <property type="evidence" value="ECO:0007669"/>
    <property type="project" value="UniProtKB-UniRule"/>
</dbReference>
<dbReference type="CDD" id="cd07961">
    <property type="entry name" value="Anticodon_Ia_Ile_ABEc"/>
    <property type="match status" value="1"/>
</dbReference>
<dbReference type="GO" id="GO:0004822">
    <property type="term" value="F:isoleucine-tRNA ligase activity"/>
    <property type="evidence" value="ECO:0007669"/>
    <property type="project" value="UniProtKB-UniRule"/>
</dbReference>
<evidence type="ECO:0000259" key="16">
    <source>
        <dbReference type="Pfam" id="PF00133"/>
    </source>
</evidence>
<organism evidence="18 19">
    <name type="scientific">Fusicatenibacter saccharivorans</name>
    <dbReference type="NCBI Taxonomy" id="1150298"/>
    <lineage>
        <taxon>Bacteria</taxon>
        <taxon>Bacillati</taxon>
        <taxon>Bacillota</taxon>
        <taxon>Clostridia</taxon>
        <taxon>Lachnospirales</taxon>
        <taxon>Lachnospiraceae</taxon>
        <taxon>Fusicatenibacter</taxon>
    </lineage>
</organism>
<feature type="short sequence motif" description="'KMSKS' region" evidence="15">
    <location>
        <begin position="591"/>
        <end position="595"/>
    </location>
</feature>
<keyword evidence="6 15" id="KW-0436">Ligase</keyword>
<evidence type="ECO:0000256" key="8">
    <source>
        <dbReference type="ARBA" id="ARBA00022741"/>
    </source>
</evidence>
<evidence type="ECO:0000256" key="2">
    <source>
        <dbReference type="ARBA" id="ARBA00004496"/>
    </source>
</evidence>
<dbReference type="SUPFAM" id="SSF47323">
    <property type="entry name" value="Anticodon-binding domain of a subclass of class I aminoacyl-tRNA synthetases"/>
    <property type="match status" value="1"/>
</dbReference>
<comment type="catalytic activity">
    <reaction evidence="14 15">
        <text>tRNA(Ile) + L-isoleucine + ATP = L-isoleucyl-tRNA(Ile) + AMP + diphosphate</text>
        <dbReference type="Rhea" id="RHEA:11060"/>
        <dbReference type="Rhea" id="RHEA-COMP:9666"/>
        <dbReference type="Rhea" id="RHEA-COMP:9695"/>
        <dbReference type="ChEBI" id="CHEBI:30616"/>
        <dbReference type="ChEBI" id="CHEBI:33019"/>
        <dbReference type="ChEBI" id="CHEBI:58045"/>
        <dbReference type="ChEBI" id="CHEBI:78442"/>
        <dbReference type="ChEBI" id="CHEBI:78528"/>
        <dbReference type="ChEBI" id="CHEBI:456215"/>
        <dbReference type="EC" id="6.1.1.5"/>
    </reaction>
</comment>
<evidence type="ECO:0000256" key="6">
    <source>
        <dbReference type="ARBA" id="ARBA00022598"/>
    </source>
</evidence>
<dbReference type="Pfam" id="PF19302">
    <property type="entry name" value="DUF5915"/>
    <property type="match status" value="1"/>
</dbReference>
<dbReference type="InterPro" id="IPR009008">
    <property type="entry name" value="Val/Leu/Ile-tRNA-synth_edit"/>
</dbReference>
<evidence type="ECO:0000259" key="17">
    <source>
        <dbReference type="Pfam" id="PF08264"/>
    </source>
</evidence>
<dbReference type="GO" id="GO:0008270">
    <property type="term" value="F:zinc ion binding"/>
    <property type="evidence" value="ECO:0007669"/>
    <property type="project" value="UniProtKB-UniRule"/>
</dbReference>
<feature type="domain" description="Aminoacyl-tRNA synthetase class Ia" evidence="16">
    <location>
        <begin position="18"/>
        <end position="622"/>
    </location>
</feature>
<keyword evidence="9 15" id="KW-0862">Zinc</keyword>
<dbReference type="FunFam" id="3.40.50.620:FF:000075">
    <property type="entry name" value="Isoleucine--tRNA ligase"/>
    <property type="match status" value="1"/>
</dbReference>
<dbReference type="SUPFAM" id="SSF50677">
    <property type="entry name" value="ValRS/IleRS/LeuRS editing domain"/>
    <property type="match status" value="1"/>
</dbReference>
<dbReference type="GO" id="GO:0005524">
    <property type="term" value="F:ATP binding"/>
    <property type="evidence" value="ECO:0007669"/>
    <property type="project" value="UniProtKB-UniRule"/>
</dbReference>
<comment type="function">
    <text evidence="13 15">Catalyzes the attachment of isoleucine to tRNA(Ile). As IleRS can inadvertently accommodate and process structurally similar amino acids such as valine, to avoid such errors it has two additional distinct tRNA(Ile)-dependent editing activities. One activity is designated as 'pretransfer' editing and involves the hydrolysis of activated Val-AMP. The other activity is designated 'posttransfer' editing and involves deacylation of mischarged Val-tRNA(Ile).</text>
</comment>
<dbReference type="Pfam" id="PF00133">
    <property type="entry name" value="tRNA-synt_1"/>
    <property type="match status" value="1"/>
</dbReference>
<keyword evidence="12 15" id="KW-0030">Aminoacyl-tRNA synthetase</keyword>
<dbReference type="Gene3D" id="3.40.50.620">
    <property type="entry name" value="HUPs"/>
    <property type="match status" value="2"/>
</dbReference>
<accession>A0A939CFH4</accession>
<proteinExistence type="inferred from homology"/>
<evidence type="ECO:0000256" key="12">
    <source>
        <dbReference type="ARBA" id="ARBA00023146"/>
    </source>
</evidence>
<evidence type="ECO:0000256" key="5">
    <source>
        <dbReference type="ARBA" id="ARBA00022490"/>
    </source>
</evidence>
<dbReference type="NCBIfam" id="TIGR00392">
    <property type="entry name" value="ileS"/>
    <property type="match status" value="1"/>
</dbReference>
<evidence type="ECO:0000256" key="13">
    <source>
        <dbReference type="ARBA" id="ARBA00025217"/>
    </source>
</evidence>
<keyword evidence="11 15" id="KW-0648">Protein biosynthesis</keyword>
<evidence type="ECO:0000256" key="4">
    <source>
        <dbReference type="ARBA" id="ARBA00011245"/>
    </source>
</evidence>
<dbReference type="PRINTS" id="PR00984">
    <property type="entry name" value="TRNASYNTHILE"/>
</dbReference>
<evidence type="ECO:0000256" key="1">
    <source>
        <dbReference type="ARBA" id="ARBA00001947"/>
    </source>
</evidence>
<evidence type="ECO:0000256" key="11">
    <source>
        <dbReference type="ARBA" id="ARBA00022917"/>
    </source>
</evidence>
<dbReference type="GO" id="GO:0002161">
    <property type="term" value="F:aminoacyl-tRNA deacylase activity"/>
    <property type="evidence" value="ECO:0007669"/>
    <property type="project" value="InterPro"/>
</dbReference>
<dbReference type="HAMAP" id="MF_02003">
    <property type="entry name" value="Ile_tRNA_synth_type2"/>
    <property type="match status" value="1"/>
</dbReference>
<evidence type="ECO:0000313" key="18">
    <source>
        <dbReference type="EMBL" id="MBN2954545.1"/>
    </source>
</evidence>